<evidence type="ECO:0000256" key="2">
    <source>
        <dbReference type="ARBA" id="ARBA00022723"/>
    </source>
</evidence>
<reference evidence="9" key="2">
    <citation type="submission" date="2015-01" db="EMBL/GenBank/DDBJ databases">
        <title>Evolutionary Origins and Diversification of the Mycorrhizal Mutualists.</title>
        <authorList>
            <consortium name="DOE Joint Genome Institute"/>
            <consortium name="Mycorrhizal Genomics Consortium"/>
            <person name="Kohler A."/>
            <person name="Kuo A."/>
            <person name="Nagy L.G."/>
            <person name="Floudas D."/>
            <person name="Copeland A."/>
            <person name="Barry K.W."/>
            <person name="Cichocki N."/>
            <person name="Veneault-Fourrey C."/>
            <person name="LaButti K."/>
            <person name="Lindquist E.A."/>
            <person name="Lipzen A."/>
            <person name="Lundell T."/>
            <person name="Morin E."/>
            <person name="Murat C."/>
            <person name="Riley R."/>
            <person name="Ohm R."/>
            <person name="Sun H."/>
            <person name="Tunlid A."/>
            <person name="Henrissat B."/>
            <person name="Grigoriev I.V."/>
            <person name="Hibbett D.S."/>
            <person name="Martin F."/>
        </authorList>
    </citation>
    <scope>NUCLEOTIDE SEQUENCE [LARGE SCALE GENOMIC DNA]</scope>
    <source>
        <strain evidence="9">Zn</strain>
    </source>
</reference>
<keyword evidence="9" id="KW-1185">Reference proteome</keyword>
<dbReference type="PROSITE" id="PS00463">
    <property type="entry name" value="ZN2_CY6_FUNGAL_1"/>
    <property type="match status" value="1"/>
</dbReference>
<dbReference type="GO" id="GO:0000981">
    <property type="term" value="F:DNA-binding transcription factor activity, RNA polymerase II-specific"/>
    <property type="evidence" value="ECO:0007669"/>
    <property type="project" value="InterPro"/>
</dbReference>
<dbReference type="InterPro" id="IPR036864">
    <property type="entry name" value="Zn2-C6_fun-type_DNA-bd_sf"/>
</dbReference>
<keyword evidence="6" id="KW-0539">Nucleus</keyword>
<evidence type="ECO:0000256" key="3">
    <source>
        <dbReference type="ARBA" id="ARBA00023015"/>
    </source>
</evidence>
<dbReference type="GO" id="GO:0006351">
    <property type="term" value="P:DNA-templated transcription"/>
    <property type="evidence" value="ECO:0007669"/>
    <property type="project" value="InterPro"/>
</dbReference>
<dbReference type="PANTHER" id="PTHR31845:SF10">
    <property type="entry name" value="ZN(II)2CYS6 TRANSCRIPTION FACTOR (EUROFUNG)"/>
    <property type="match status" value="1"/>
</dbReference>
<evidence type="ECO:0000313" key="8">
    <source>
        <dbReference type="EMBL" id="KIN07498.1"/>
    </source>
</evidence>
<dbReference type="InterPro" id="IPR001138">
    <property type="entry name" value="Zn2Cys6_DnaBD"/>
</dbReference>
<evidence type="ECO:0000256" key="6">
    <source>
        <dbReference type="ARBA" id="ARBA00023242"/>
    </source>
</evidence>
<dbReference type="GO" id="GO:0000976">
    <property type="term" value="F:transcription cis-regulatory region binding"/>
    <property type="evidence" value="ECO:0007669"/>
    <property type="project" value="TreeGrafter"/>
</dbReference>
<protein>
    <recommendedName>
        <fullName evidence="7">Zn(2)-C6 fungal-type domain-containing protein</fullName>
    </recommendedName>
</protein>
<sequence>MSSIHWLCASYPLVGKVGYPRPIIALHRIYNLKAGWYEIYINPLYPQLEVRFGLRLVGTFQSHDSISMSETGTQPAPKLRNARACEACRACKSRCLRSSESDICSRCLATGSQCIVRSKARPMRVRNTRYASNTLSRNTVLPEKGSEFSLDLPPVIPPDSEKVVNELHEHHKRVLGEDVEVAESQALSESHIEVIEPRKLDLCEAERLLLAFRHKSPFFPFVIIPDDATVSSLSRTSPFLLLAVLTVASGMDTPLNFQMDQEFRRILSAKVVVDGQKSLDFLQGILIYIAWYPIHLRPKNSQAFMYMGLAISLIVDIGLDKESPNENSFHSFSSEGLVEGGVFTAAAKSAYLGCYYLSASLSMGFQKPNNLQYRNLMDSHGASLLESDCPDEIYALVKLLHLIERIAGMQRMNSSGLFDLANDMNIQMFMNGLQEWRAATPAEIRNLPHVALADHFANITVFSHELGFLRRHYPVRPSLTSTQTHQTSCLAACKTFFETLLSIPEDLYPHFSAVQYAMIIQAILVLSRLTFLIAATMNWDSSTTRSNIPMVMYLDALCYRFHALSPTQASGGDIPKHSDALYILAVILRSVKRSYTRRVDGIQPTTFLVDPSLARGPHCPMKDRGLSNYFDHELDSAYGGDLSGGSVGSVGSVGNTGAPLGPFSATYTPLYHDLWATMTCSWAQEF</sequence>
<proteinExistence type="predicted"/>
<dbReference type="InParanoid" id="A0A0C3DZH9"/>
<keyword evidence="3" id="KW-0805">Transcription regulation</keyword>
<feature type="domain" description="Zn(2)-C6 fungal-type" evidence="7">
    <location>
        <begin position="84"/>
        <end position="114"/>
    </location>
</feature>
<dbReference type="GO" id="GO:0008270">
    <property type="term" value="F:zinc ion binding"/>
    <property type="evidence" value="ECO:0007669"/>
    <property type="project" value="InterPro"/>
</dbReference>
<dbReference type="STRING" id="913774.A0A0C3DZH9"/>
<keyword evidence="2" id="KW-0479">Metal-binding</keyword>
<dbReference type="CDD" id="cd12148">
    <property type="entry name" value="fungal_TF_MHR"/>
    <property type="match status" value="1"/>
</dbReference>
<evidence type="ECO:0000256" key="5">
    <source>
        <dbReference type="ARBA" id="ARBA00023163"/>
    </source>
</evidence>
<evidence type="ECO:0000256" key="4">
    <source>
        <dbReference type="ARBA" id="ARBA00023125"/>
    </source>
</evidence>
<dbReference type="Proteomes" id="UP000054321">
    <property type="component" value="Unassembled WGS sequence"/>
</dbReference>
<dbReference type="OrthoDB" id="5424793at2759"/>
<dbReference type="CDD" id="cd00067">
    <property type="entry name" value="GAL4"/>
    <property type="match status" value="1"/>
</dbReference>
<evidence type="ECO:0000313" key="9">
    <source>
        <dbReference type="Proteomes" id="UP000054321"/>
    </source>
</evidence>
<comment type="subcellular location">
    <subcellularLocation>
        <location evidence="1">Nucleus</location>
    </subcellularLocation>
</comment>
<name>A0A0C3DZH9_OIDMZ</name>
<reference evidence="8 9" key="1">
    <citation type="submission" date="2014-04" db="EMBL/GenBank/DDBJ databases">
        <authorList>
            <consortium name="DOE Joint Genome Institute"/>
            <person name="Kuo A."/>
            <person name="Martino E."/>
            <person name="Perotto S."/>
            <person name="Kohler A."/>
            <person name="Nagy L.G."/>
            <person name="Floudas D."/>
            <person name="Copeland A."/>
            <person name="Barry K.W."/>
            <person name="Cichocki N."/>
            <person name="Veneault-Fourrey C."/>
            <person name="LaButti K."/>
            <person name="Lindquist E.A."/>
            <person name="Lipzen A."/>
            <person name="Lundell T."/>
            <person name="Morin E."/>
            <person name="Murat C."/>
            <person name="Sun H."/>
            <person name="Tunlid A."/>
            <person name="Henrissat B."/>
            <person name="Grigoriev I.V."/>
            <person name="Hibbett D.S."/>
            <person name="Martin F."/>
            <person name="Nordberg H.P."/>
            <person name="Cantor M.N."/>
            <person name="Hua S.X."/>
        </authorList>
    </citation>
    <scope>NUCLEOTIDE SEQUENCE [LARGE SCALE GENOMIC DNA]</scope>
    <source>
        <strain evidence="8 9">Zn</strain>
    </source>
</reference>
<organism evidence="8 9">
    <name type="scientific">Oidiodendron maius (strain Zn)</name>
    <dbReference type="NCBI Taxonomy" id="913774"/>
    <lineage>
        <taxon>Eukaryota</taxon>
        <taxon>Fungi</taxon>
        <taxon>Dikarya</taxon>
        <taxon>Ascomycota</taxon>
        <taxon>Pezizomycotina</taxon>
        <taxon>Leotiomycetes</taxon>
        <taxon>Leotiomycetes incertae sedis</taxon>
        <taxon>Myxotrichaceae</taxon>
        <taxon>Oidiodendron</taxon>
    </lineage>
</organism>
<dbReference type="HOGENOM" id="CLU_446206_0_0_1"/>
<keyword evidence="5" id="KW-0804">Transcription</keyword>
<dbReference type="Pfam" id="PF04082">
    <property type="entry name" value="Fungal_trans"/>
    <property type="match status" value="1"/>
</dbReference>
<evidence type="ECO:0000256" key="1">
    <source>
        <dbReference type="ARBA" id="ARBA00004123"/>
    </source>
</evidence>
<dbReference type="Gene3D" id="4.10.240.10">
    <property type="entry name" value="Zn(2)-C6 fungal-type DNA-binding domain"/>
    <property type="match status" value="1"/>
</dbReference>
<keyword evidence="4" id="KW-0238">DNA-binding</keyword>
<accession>A0A0C3DZH9</accession>
<dbReference type="PANTHER" id="PTHR31845">
    <property type="entry name" value="FINGER DOMAIN PROTEIN, PUTATIVE-RELATED"/>
    <property type="match status" value="1"/>
</dbReference>
<gene>
    <name evidence="8" type="ORF">OIDMADRAFT_174463</name>
</gene>
<dbReference type="SUPFAM" id="SSF57701">
    <property type="entry name" value="Zn2/Cys6 DNA-binding domain"/>
    <property type="match status" value="1"/>
</dbReference>
<dbReference type="EMBL" id="KN832870">
    <property type="protein sequence ID" value="KIN07498.1"/>
    <property type="molecule type" value="Genomic_DNA"/>
</dbReference>
<evidence type="ECO:0000259" key="7">
    <source>
        <dbReference type="PROSITE" id="PS00463"/>
    </source>
</evidence>
<dbReference type="AlphaFoldDB" id="A0A0C3DZH9"/>
<dbReference type="InterPro" id="IPR007219">
    <property type="entry name" value="XnlR_reg_dom"/>
</dbReference>
<dbReference type="InterPro" id="IPR051089">
    <property type="entry name" value="prtT"/>
</dbReference>
<dbReference type="GO" id="GO:0005634">
    <property type="term" value="C:nucleus"/>
    <property type="evidence" value="ECO:0007669"/>
    <property type="project" value="UniProtKB-SubCell"/>
</dbReference>